<gene>
    <name evidence="1" type="ORF">H0A68_07115</name>
</gene>
<dbReference type="RefSeq" id="WP_129968592.1">
    <property type="nucleotide sequence ID" value="NZ_JACCEW010000002.1"/>
</dbReference>
<dbReference type="Proteomes" id="UP000580517">
    <property type="component" value="Unassembled WGS sequence"/>
</dbReference>
<organism evidence="1 2">
    <name type="scientific">Allopusillimonas soli</name>
    <dbReference type="NCBI Taxonomy" id="659016"/>
    <lineage>
        <taxon>Bacteria</taxon>
        <taxon>Pseudomonadati</taxon>
        <taxon>Pseudomonadota</taxon>
        <taxon>Betaproteobacteria</taxon>
        <taxon>Burkholderiales</taxon>
        <taxon>Alcaligenaceae</taxon>
        <taxon>Allopusillimonas</taxon>
    </lineage>
</organism>
<name>A0A853FA32_9BURK</name>
<reference evidence="1 2" key="1">
    <citation type="submission" date="2020-07" db="EMBL/GenBank/DDBJ databases">
        <title>Taxonomic revisions and descriptions of new bacterial species based on genomic comparisons in the high-G+C-content subgroup of the family Alcaligenaceae.</title>
        <authorList>
            <person name="Szabo A."/>
            <person name="Felfoldi T."/>
        </authorList>
    </citation>
    <scope>NUCLEOTIDE SEQUENCE [LARGE SCALE GENOMIC DNA]</scope>
    <source>
        <strain evidence="1 2">DSM 25264</strain>
    </source>
</reference>
<dbReference type="EMBL" id="JACCEW010000002">
    <property type="protein sequence ID" value="NYT36638.1"/>
    <property type="molecule type" value="Genomic_DNA"/>
</dbReference>
<keyword evidence="2" id="KW-1185">Reference proteome</keyword>
<dbReference type="OrthoDB" id="8862161at2"/>
<evidence type="ECO:0000313" key="1">
    <source>
        <dbReference type="EMBL" id="NYT36638.1"/>
    </source>
</evidence>
<sequence length="74" mass="8200">MADLHPMIQLFEDRAKVLDASAQKADLDEGIVLLAGWLEGAKEWLSEDDIAILSEVGAIMYQEGLLARRMRGKS</sequence>
<proteinExistence type="predicted"/>
<protein>
    <submittedName>
        <fullName evidence="1">Uncharacterized protein</fullName>
    </submittedName>
</protein>
<dbReference type="AlphaFoldDB" id="A0A853FA32"/>
<accession>A0A853FA32</accession>
<evidence type="ECO:0000313" key="2">
    <source>
        <dbReference type="Proteomes" id="UP000580517"/>
    </source>
</evidence>
<comment type="caution">
    <text evidence="1">The sequence shown here is derived from an EMBL/GenBank/DDBJ whole genome shotgun (WGS) entry which is preliminary data.</text>
</comment>